<organism evidence="10 11">
    <name type="scientific">Coccomyxa viridis</name>
    <dbReference type="NCBI Taxonomy" id="1274662"/>
    <lineage>
        <taxon>Eukaryota</taxon>
        <taxon>Viridiplantae</taxon>
        <taxon>Chlorophyta</taxon>
        <taxon>core chlorophytes</taxon>
        <taxon>Trebouxiophyceae</taxon>
        <taxon>Trebouxiophyceae incertae sedis</taxon>
        <taxon>Coccomyxaceae</taxon>
        <taxon>Coccomyxa</taxon>
    </lineage>
</organism>
<feature type="compositionally biased region" description="Basic and acidic residues" evidence="7">
    <location>
        <begin position="61"/>
        <end position="75"/>
    </location>
</feature>
<evidence type="ECO:0000256" key="4">
    <source>
        <dbReference type="ARBA" id="ARBA00023163"/>
    </source>
</evidence>
<evidence type="ECO:0000256" key="1">
    <source>
        <dbReference type="ARBA" id="ARBA00004123"/>
    </source>
</evidence>
<dbReference type="InterPro" id="IPR001878">
    <property type="entry name" value="Znf_CCHC"/>
</dbReference>
<accession>A0AAV1HUU0</accession>
<evidence type="ECO:0000313" key="11">
    <source>
        <dbReference type="Proteomes" id="UP001314263"/>
    </source>
</evidence>
<feature type="region of interest" description="Disordered" evidence="7">
    <location>
        <begin position="961"/>
        <end position="985"/>
    </location>
</feature>
<feature type="compositionally biased region" description="Basic and acidic residues" evidence="7">
    <location>
        <begin position="131"/>
        <end position="143"/>
    </location>
</feature>
<feature type="region of interest" description="Disordered" evidence="7">
    <location>
        <begin position="419"/>
        <end position="536"/>
    </location>
</feature>
<keyword evidence="6" id="KW-0479">Metal-binding</keyword>
<dbReference type="PANTHER" id="PTHR35509">
    <property type="entry name" value="DOMAIN PROTEIN, PUTATIVE (DUF1995)-RELATED"/>
    <property type="match status" value="1"/>
</dbReference>
<dbReference type="Gene3D" id="3.30.730.10">
    <property type="entry name" value="AP2/ERF domain"/>
    <property type="match status" value="1"/>
</dbReference>
<dbReference type="InterPro" id="IPR053021">
    <property type="entry name" value="Chloroplast_ADK"/>
</dbReference>
<evidence type="ECO:0000256" key="2">
    <source>
        <dbReference type="ARBA" id="ARBA00023015"/>
    </source>
</evidence>
<feature type="compositionally biased region" description="Basic residues" evidence="7">
    <location>
        <begin position="263"/>
        <end position="274"/>
    </location>
</feature>
<feature type="compositionally biased region" description="Low complexity" evidence="7">
    <location>
        <begin position="884"/>
        <end position="920"/>
    </location>
</feature>
<feature type="region of interest" description="Disordered" evidence="7">
    <location>
        <begin position="1"/>
        <end position="173"/>
    </location>
</feature>
<dbReference type="Proteomes" id="UP001314263">
    <property type="component" value="Unassembled WGS sequence"/>
</dbReference>
<comment type="subcellular location">
    <subcellularLocation>
        <location evidence="1">Nucleus</location>
    </subcellularLocation>
</comment>
<reference evidence="10 11" key="1">
    <citation type="submission" date="2023-10" db="EMBL/GenBank/DDBJ databases">
        <authorList>
            <person name="Maclean D."/>
            <person name="Macfadyen A."/>
        </authorList>
    </citation>
    <scope>NUCLEOTIDE SEQUENCE [LARGE SCALE GENOMIC DNA]</scope>
</reference>
<dbReference type="SUPFAM" id="SSF54171">
    <property type="entry name" value="DNA-binding domain"/>
    <property type="match status" value="1"/>
</dbReference>
<protein>
    <recommendedName>
        <fullName evidence="12">AP2/ERF domain-containing protein</fullName>
    </recommendedName>
</protein>
<feature type="region of interest" description="Disordered" evidence="7">
    <location>
        <begin position="236"/>
        <end position="282"/>
    </location>
</feature>
<evidence type="ECO:0000256" key="7">
    <source>
        <dbReference type="SAM" id="MobiDB-lite"/>
    </source>
</evidence>
<dbReference type="AlphaFoldDB" id="A0AAV1HUU0"/>
<feature type="compositionally biased region" description="Low complexity" evidence="7">
    <location>
        <begin position="465"/>
        <end position="491"/>
    </location>
</feature>
<keyword evidence="6" id="KW-0863">Zinc-finger</keyword>
<feature type="domain" description="CCHC-type" evidence="8">
    <location>
        <begin position="313"/>
        <end position="328"/>
    </location>
</feature>
<sequence length="985" mass="104920">VRSRQICRGASRAGTTVEEAVQSPNASKKESNGRQSRKEASLGSQEQQSDLSTDSSPPSDADQRVHSSTADKELSSKAVAEQGLKPESSSRETQEQQNLGAQTSSSLRLTDAPGRTVRLIRGPGGVVRRANSRDEQQRSRAAVEGDDALGGSRDDDADEDDDDEQSGGVARRTVRLVKGPRGQMMDARKVMGWVIAADGSRAVCPRCEGRAFIRLSEGGPLQSCPVCQQWAGEGPAPMQGLPERAPRRRSAQSRRPLSEEHKAKIRAAHAGRKRQPLDEEHKRRIAESMKRINSDQEARQARSDSAMGVPKTCAVCGLPGHNKRTCPQITHPAASSKKAAPHAKPAGAPVFKGVTWSSSNGQWRAQAWDGKKIQFIAHFDDPVEAAKAYDVAVLEWRGERAVTNFPADDYFEAGLRSMDAEELPESSSKPPDARVQPAQPAEGAARPAQAENRPTVQPVQERASNKAAASRASGAAPAAADAAAQDHSAMAQTSSDGPLDAQPDVSGAQPDAAKKAATLLAEAGQSETSKEADGQPDISPLIAMEQSSADVSAADLAGTPTEIAQESFAASQGSADMPEGAAAPSGEAPRRASTSRRLRSASASAAGAPPIVFELPMTRDEAVQGAVEGIRRAWAAGVTRQKVELLLPGDTDGRGYPGGIKQQFGAVRGMVEAILLQLKQLPEFQGKLGVRWLDETDCVGAWESDAMAAVVLPTANTLPQLKDMAAAGGGHRLLLVVNPQWQMDGQIVSDFGFGQSRKEAEGFVNSFEDVSVTQRLRIMGDDVRLFRCFPGSWQVHFIWPNGRGALLTGIEKARPSYERLLSVLQGVPGAKASRSWVDRVNPFSRLGSSVSTKELLTAREDAERRAEMGQAGPAAQTWAAPGLESSNRPSEAARAPAASNGAPGSAKDAGASAVSAGLSSRQRPSGQASADDRFGEWDIITGKRVRDLRLEPVLQLAQWQRSLFGSRESTSESLDEDAQETDRNR</sequence>
<feature type="region of interest" description="Disordered" evidence="7">
    <location>
        <begin position="862"/>
        <end position="931"/>
    </location>
</feature>
<dbReference type="SMART" id="SM00380">
    <property type="entry name" value="AP2"/>
    <property type="match status" value="1"/>
</dbReference>
<dbReference type="InterPro" id="IPR036955">
    <property type="entry name" value="AP2/ERF_dom_sf"/>
</dbReference>
<evidence type="ECO:0000259" key="9">
    <source>
        <dbReference type="PROSITE" id="PS51032"/>
    </source>
</evidence>
<dbReference type="PROSITE" id="PS51032">
    <property type="entry name" value="AP2_ERF"/>
    <property type="match status" value="1"/>
</dbReference>
<dbReference type="InterPro" id="IPR003611">
    <property type="entry name" value="NUMOD3"/>
</dbReference>
<dbReference type="PROSITE" id="PS50158">
    <property type="entry name" value="ZF_CCHC"/>
    <property type="match status" value="1"/>
</dbReference>
<keyword evidence="11" id="KW-1185">Reference proteome</keyword>
<dbReference type="InterPro" id="IPR001471">
    <property type="entry name" value="AP2/ERF_dom"/>
</dbReference>
<dbReference type="Pfam" id="PF09353">
    <property type="entry name" value="DUF1995"/>
    <property type="match status" value="1"/>
</dbReference>
<feature type="compositionally biased region" description="Basic and acidic residues" evidence="7">
    <location>
        <begin position="27"/>
        <end position="40"/>
    </location>
</feature>
<feature type="region of interest" description="Disordered" evidence="7">
    <location>
        <begin position="567"/>
        <end position="603"/>
    </location>
</feature>
<evidence type="ECO:0000259" key="8">
    <source>
        <dbReference type="PROSITE" id="PS50158"/>
    </source>
</evidence>
<dbReference type="EMBL" id="CAUYUE010000002">
    <property type="protein sequence ID" value="CAK0738274.1"/>
    <property type="molecule type" value="Genomic_DNA"/>
</dbReference>
<proteinExistence type="predicted"/>
<dbReference type="GO" id="GO:0008270">
    <property type="term" value="F:zinc ion binding"/>
    <property type="evidence" value="ECO:0007669"/>
    <property type="project" value="UniProtKB-KW"/>
</dbReference>
<keyword evidence="6" id="KW-0862">Zinc</keyword>
<keyword evidence="2" id="KW-0805">Transcription regulation</keyword>
<feature type="compositionally biased region" description="Polar residues" evidence="7">
    <location>
        <begin position="961"/>
        <end position="972"/>
    </location>
</feature>
<comment type="caution">
    <text evidence="10">The sequence shown here is derived from an EMBL/GenBank/DDBJ whole genome shotgun (WGS) entry which is preliminary data.</text>
</comment>
<dbReference type="InterPro" id="IPR016177">
    <property type="entry name" value="DNA-bd_dom_sf"/>
</dbReference>
<evidence type="ECO:0000256" key="6">
    <source>
        <dbReference type="PROSITE-ProRule" id="PRU00047"/>
    </source>
</evidence>
<feature type="domain" description="AP2/ERF" evidence="9">
    <location>
        <begin position="350"/>
        <end position="406"/>
    </location>
</feature>
<dbReference type="GO" id="GO:0005634">
    <property type="term" value="C:nucleus"/>
    <property type="evidence" value="ECO:0007669"/>
    <property type="project" value="UniProtKB-SubCell"/>
</dbReference>
<evidence type="ECO:0000313" key="10">
    <source>
        <dbReference type="EMBL" id="CAK0738274.1"/>
    </source>
</evidence>
<evidence type="ECO:0000256" key="3">
    <source>
        <dbReference type="ARBA" id="ARBA00023125"/>
    </source>
</evidence>
<keyword evidence="4" id="KW-0804">Transcription</keyword>
<dbReference type="SMART" id="SM00496">
    <property type="entry name" value="IENR2"/>
    <property type="match status" value="2"/>
</dbReference>
<feature type="compositionally biased region" description="Acidic residues" evidence="7">
    <location>
        <begin position="155"/>
        <end position="165"/>
    </location>
</feature>
<name>A0AAV1HUU0_9CHLO</name>
<keyword evidence="5" id="KW-0539">Nucleus</keyword>
<evidence type="ECO:0008006" key="12">
    <source>
        <dbReference type="Google" id="ProtNLM"/>
    </source>
</evidence>
<feature type="non-terminal residue" evidence="10">
    <location>
        <position position="1"/>
    </location>
</feature>
<dbReference type="GO" id="GO:0003677">
    <property type="term" value="F:DNA binding"/>
    <property type="evidence" value="ECO:0007669"/>
    <property type="project" value="UniProtKB-KW"/>
</dbReference>
<dbReference type="PANTHER" id="PTHR35509:SF4">
    <property type="entry name" value="DUF1995 DOMAIN-CONTAINING PROTEIN"/>
    <property type="match status" value="1"/>
</dbReference>
<gene>
    <name evidence="10" type="ORF">CVIRNUC_001019</name>
</gene>
<feature type="compositionally biased region" description="Polar residues" evidence="7">
    <location>
        <begin position="95"/>
        <end position="108"/>
    </location>
</feature>
<feature type="compositionally biased region" description="Low complexity" evidence="7">
    <location>
        <begin position="49"/>
        <end position="60"/>
    </location>
</feature>
<dbReference type="InterPro" id="IPR018962">
    <property type="entry name" value="DUF1995"/>
</dbReference>
<keyword evidence="3" id="KW-0238">DNA-binding</keyword>
<evidence type="ECO:0000256" key="5">
    <source>
        <dbReference type="ARBA" id="ARBA00023242"/>
    </source>
</evidence>
<dbReference type="GO" id="GO:0003700">
    <property type="term" value="F:DNA-binding transcription factor activity"/>
    <property type="evidence" value="ECO:0007669"/>
    <property type="project" value="InterPro"/>
</dbReference>